<dbReference type="Gene3D" id="1.10.30.50">
    <property type="match status" value="1"/>
</dbReference>
<feature type="domain" description="HNH nuclease" evidence="1">
    <location>
        <begin position="11"/>
        <end position="63"/>
    </location>
</feature>
<dbReference type="InterPro" id="IPR029471">
    <property type="entry name" value="HNH_5"/>
</dbReference>
<dbReference type="EMBL" id="JAHHHV010000066">
    <property type="protein sequence ID" value="MBW4466197.1"/>
    <property type="molecule type" value="Genomic_DNA"/>
</dbReference>
<reference evidence="2" key="1">
    <citation type="submission" date="2021-05" db="EMBL/GenBank/DDBJ databases">
        <authorList>
            <person name="Pietrasiak N."/>
            <person name="Ward R."/>
            <person name="Stajich J.E."/>
            <person name="Kurbessoian T."/>
        </authorList>
    </citation>
    <scope>NUCLEOTIDE SEQUENCE</scope>
    <source>
        <strain evidence="2">GSE-TBD4-15B</strain>
    </source>
</reference>
<gene>
    <name evidence="2" type="ORF">KME07_12275</name>
</gene>
<dbReference type="InterPro" id="IPR052892">
    <property type="entry name" value="NA-targeting_endonuclease"/>
</dbReference>
<organism evidence="2 3">
    <name type="scientific">Pegethrix bostrychoides GSE-TBD4-15B</name>
    <dbReference type="NCBI Taxonomy" id="2839662"/>
    <lineage>
        <taxon>Bacteria</taxon>
        <taxon>Bacillati</taxon>
        <taxon>Cyanobacteriota</taxon>
        <taxon>Cyanophyceae</taxon>
        <taxon>Oculatellales</taxon>
        <taxon>Oculatellaceae</taxon>
        <taxon>Pegethrix</taxon>
    </lineage>
</organism>
<sequence length="79" mass="9229">MPSRRIKIPATVRDYVFQRDQYQCQSCGSVNLKDLSVDHIMPLAKGGTDDISNLQTLCRSCNSRKQHHTDERFQRRYQS</sequence>
<name>A0A951PBC1_9CYAN</name>
<protein>
    <submittedName>
        <fullName evidence="2">HNH endonuclease</fullName>
    </submittedName>
</protein>
<comment type="caution">
    <text evidence="2">The sequence shown here is derived from an EMBL/GenBank/DDBJ whole genome shotgun (WGS) entry which is preliminary data.</text>
</comment>
<proteinExistence type="predicted"/>
<dbReference type="InterPro" id="IPR003615">
    <property type="entry name" value="HNH_nuc"/>
</dbReference>
<dbReference type="SMART" id="SM00507">
    <property type="entry name" value="HNHc"/>
    <property type="match status" value="1"/>
</dbReference>
<keyword evidence="2" id="KW-0540">Nuclease</keyword>
<evidence type="ECO:0000313" key="3">
    <source>
        <dbReference type="Proteomes" id="UP000707356"/>
    </source>
</evidence>
<dbReference type="PANTHER" id="PTHR33877:SF2">
    <property type="entry name" value="OS07G0170200 PROTEIN"/>
    <property type="match status" value="1"/>
</dbReference>
<dbReference type="AlphaFoldDB" id="A0A951PBC1"/>
<keyword evidence="2" id="KW-0255">Endonuclease</keyword>
<reference evidence="2" key="2">
    <citation type="journal article" date="2022" name="Microbiol. Resour. Announc.">
        <title>Metagenome Sequencing to Explore Phylogenomics of Terrestrial Cyanobacteria.</title>
        <authorList>
            <person name="Ward R.D."/>
            <person name="Stajich J.E."/>
            <person name="Johansen J.R."/>
            <person name="Huntemann M."/>
            <person name="Clum A."/>
            <person name="Foster B."/>
            <person name="Foster B."/>
            <person name="Roux S."/>
            <person name="Palaniappan K."/>
            <person name="Varghese N."/>
            <person name="Mukherjee S."/>
            <person name="Reddy T.B.K."/>
            <person name="Daum C."/>
            <person name="Copeland A."/>
            <person name="Chen I.A."/>
            <person name="Ivanova N.N."/>
            <person name="Kyrpides N.C."/>
            <person name="Shapiro N."/>
            <person name="Eloe-Fadrosh E.A."/>
            <person name="Pietrasiak N."/>
        </authorList>
    </citation>
    <scope>NUCLEOTIDE SEQUENCE</scope>
    <source>
        <strain evidence="2">GSE-TBD4-15B</strain>
    </source>
</reference>
<dbReference type="CDD" id="cd00085">
    <property type="entry name" value="HNHc"/>
    <property type="match status" value="1"/>
</dbReference>
<keyword evidence="2" id="KW-0378">Hydrolase</keyword>
<evidence type="ECO:0000313" key="2">
    <source>
        <dbReference type="EMBL" id="MBW4466197.1"/>
    </source>
</evidence>
<dbReference type="PANTHER" id="PTHR33877">
    <property type="entry name" value="SLL1193 PROTEIN"/>
    <property type="match status" value="1"/>
</dbReference>
<dbReference type="Proteomes" id="UP000707356">
    <property type="component" value="Unassembled WGS sequence"/>
</dbReference>
<dbReference type="GO" id="GO:0004519">
    <property type="term" value="F:endonuclease activity"/>
    <property type="evidence" value="ECO:0007669"/>
    <property type="project" value="UniProtKB-KW"/>
</dbReference>
<evidence type="ECO:0000259" key="1">
    <source>
        <dbReference type="SMART" id="SM00507"/>
    </source>
</evidence>
<accession>A0A951PBC1</accession>
<dbReference type="Pfam" id="PF14279">
    <property type="entry name" value="HNH_5"/>
    <property type="match status" value="1"/>
</dbReference>